<evidence type="ECO:0000313" key="2">
    <source>
        <dbReference type="Proteomes" id="UP001470230"/>
    </source>
</evidence>
<protein>
    <submittedName>
        <fullName evidence="1">Uncharacterized protein</fullName>
    </submittedName>
</protein>
<reference evidence="1 2" key="1">
    <citation type="submission" date="2024-04" db="EMBL/GenBank/DDBJ databases">
        <title>Tritrichomonas musculus Genome.</title>
        <authorList>
            <person name="Alves-Ferreira E."/>
            <person name="Grigg M."/>
            <person name="Lorenzi H."/>
            <person name="Galac M."/>
        </authorList>
    </citation>
    <scope>NUCLEOTIDE SEQUENCE [LARGE SCALE GENOMIC DNA]</scope>
    <source>
        <strain evidence="1 2">EAF2021</strain>
    </source>
</reference>
<accession>A0ABR2HAY9</accession>
<keyword evidence="2" id="KW-1185">Reference proteome</keyword>
<name>A0ABR2HAY9_9EUKA</name>
<proteinExistence type="predicted"/>
<organism evidence="1 2">
    <name type="scientific">Tritrichomonas musculus</name>
    <dbReference type="NCBI Taxonomy" id="1915356"/>
    <lineage>
        <taxon>Eukaryota</taxon>
        <taxon>Metamonada</taxon>
        <taxon>Parabasalia</taxon>
        <taxon>Tritrichomonadida</taxon>
        <taxon>Tritrichomonadidae</taxon>
        <taxon>Tritrichomonas</taxon>
    </lineage>
</organism>
<sequence>MYNTLIHYQNYKIFDNYNKSVNNLYNLFYEMLDEKVNENIDVYDKAKELDQYYEDVYSYAPAKFNDVRYLIIRDYKEFNPEYGKNQNKGHKTRAFRHVI</sequence>
<dbReference type="Proteomes" id="UP001470230">
    <property type="component" value="Unassembled WGS sequence"/>
</dbReference>
<dbReference type="EMBL" id="JAPFFF010000034">
    <property type="protein sequence ID" value="KAK8843626.1"/>
    <property type="molecule type" value="Genomic_DNA"/>
</dbReference>
<gene>
    <name evidence="1" type="ORF">M9Y10_024686</name>
</gene>
<comment type="caution">
    <text evidence="1">The sequence shown here is derived from an EMBL/GenBank/DDBJ whole genome shotgun (WGS) entry which is preliminary data.</text>
</comment>
<evidence type="ECO:0000313" key="1">
    <source>
        <dbReference type="EMBL" id="KAK8843626.1"/>
    </source>
</evidence>